<name>A0ABP9I0M9_9ACTN</name>
<dbReference type="EC" id="3.4.21.89" evidence="5"/>
<dbReference type="Proteomes" id="UP001501195">
    <property type="component" value="Unassembled WGS sequence"/>
</dbReference>
<dbReference type="CDD" id="cd06530">
    <property type="entry name" value="S26_SPase_I"/>
    <property type="match status" value="1"/>
</dbReference>
<comment type="caution">
    <text evidence="8">The sequence shown here is derived from an EMBL/GenBank/DDBJ whole genome shotgun (WGS) entry which is preliminary data.</text>
</comment>
<gene>
    <name evidence="8" type="ORF">GCM10023225_24060</name>
</gene>
<evidence type="ECO:0000256" key="5">
    <source>
        <dbReference type="NCBIfam" id="TIGR02228"/>
    </source>
</evidence>
<protein>
    <recommendedName>
        <fullName evidence="5">Signal peptidase I</fullName>
        <ecNumber evidence="5">3.4.21.89</ecNumber>
    </recommendedName>
</protein>
<evidence type="ECO:0000256" key="1">
    <source>
        <dbReference type="ARBA" id="ARBA00004370"/>
    </source>
</evidence>
<dbReference type="SUPFAM" id="SSF51306">
    <property type="entry name" value="LexA/Signal peptidase"/>
    <property type="match status" value="1"/>
</dbReference>
<sequence>MVAAGVLAVLGGLLLWSVLPLAVGGTPSAVVSGSMTPHLRVGDVVVTRPVAGSEIETGQVVRFADPSDAGRLIVHRVVGTTPGGDLVTRGDANQSPDAAPVERDDVLGVGRLRIPLVGLPRVWWQEREVAPLLALAVLAAIAGGVAFPPRPEAAHTGTDTDTEDDTDTERTPDDAPAARP</sequence>
<dbReference type="Gene3D" id="2.10.109.10">
    <property type="entry name" value="Umud Fragment, subunit A"/>
    <property type="match status" value="1"/>
</dbReference>
<dbReference type="EMBL" id="BAABIL010000372">
    <property type="protein sequence ID" value="GAA4984072.1"/>
    <property type="molecule type" value="Genomic_DNA"/>
</dbReference>
<keyword evidence="3" id="KW-1133">Transmembrane helix</keyword>
<evidence type="ECO:0000256" key="4">
    <source>
        <dbReference type="ARBA" id="ARBA00023136"/>
    </source>
</evidence>
<reference evidence="9" key="1">
    <citation type="journal article" date="2019" name="Int. J. Syst. Evol. Microbiol.">
        <title>The Global Catalogue of Microorganisms (GCM) 10K type strain sequencing project: providing services to taxonomists for standard genome sequencing and annotation.</title>
        <authorList>
            <consortium name="The Broad Institute Genomics Platform"/>
            <consortium name="The Broad Institute Genome Sequencing Center for Infectious Disease"/>
            <person name="Wu L."/>
            <person name="Ma J."/>
        </authorList>
    </citation>
    <scope>NUCLEOTIDE SEQUENCE [LARGE SCALE GENOMIC DNA]</scope>
    <source>
        <strain evidence="9">JCM 18126</strain>
    </source>
</reference>
<dbReference type="Pfam" id="PF10502">
    <property type="entry name" value="Peptidase_S26"/>
    <property type="match status" value="1"/>
</dbReference>
<dbReference type="NCBIfam" id="TIGR02228">
    <property type="entry name" value="sigpep_I_arch"/>
    <property type="match status" value="1"/>
</dbReference>
<keyword evidence="4" id="KW-0472">Membrane</keyword>
<evidence type="ECO:0000256" key="2">
    <source>
        <dbReference type="ARBA" id="ARBA00022692"/>
    </source>
</evidence>
<feature type="domain" description="Peptidase S26" evidence="7">
    <location>
        <begin position="18"/>
        <end position="89"/>
    </location>
</feature>
<comment type="subcellular location">
    <subcellularLocation>
        <location evidence="1">Membrane</location>
    </subcellularLocation>
</comment>
<dbReference type="PANTHER" id="PTHR10806:SF6">
    <property type="entry name" value="SIGNAL PEPTIDASE COMPLEX CATALYTIC SUBUNIT SEC11"/>
    <property type="match status" value="1"/>
</dbReference>
<evidence type="ECO:0000256" key="6">
    <source>
        <dbReference type="SAM" id="MobiDB-lite"/>
    </source>
</evidence>
<dbReference type="PANTHER" id="PTHR10806">
    <property type="entry name" value="SIGNAL PEPTIDASE COMPLEX CATALYTIC SUBUNIT SEC11"/>
    <property type="match status" value="1"/>
</dbReference>
<evidence type="ECO:0000313" key="8">
    <source>
        <dbReference type="EMBL" id="GAA4984072.1"/>
    </source>
</evidence>
<keyword evidence="2" id="KW-0812">Transmembrane</keyword>
<dbReference type="InterPro" id="IPR036286">
    <property type="entry name" value="LexA/Signal_pep-like_sf"/>
</dbReference>
<feature type="region of interest" description="Disordered" evidence="6">
    <location>
        <begin position="147"/>
        <end position="180"/>
    </location>
</feature>
<evidence type="ECO:0000259" key="7">
    <source>
        <dbReference type="Pfam" id="PF10502"/>
    </source>
</evidence>
<accession>A0ABP9I0M9</accession>
<dbReference type="InterPro" id="IPR019533">
    <property type="entry name" value="Peptidase_S26"/>
</dbReference>
<proteinExistence type="predicted"/>
<keyword evidence="9" id="KW-1185">Reference proteome</keyword>
<organism evidence="8 9">
    <name type="scientific">Kineococcus glutinatus</name>
    <dbReference type="NCBI Taxonomy" id="1070872"/>
    <lineage>
        <taxon>Bacteria</taxon>
        <taxon>Bacillati</taxon>
        <taxon>Actinomycetota</taxon>
        <taxon>Actinomycetes</taxon>
        <taxon>Kineosporiales</taxon>
        <taxon>Kineosporiaceae</taxon>
        <taxon>Kineococcus</taxon>
    </lineage>
</organism>
<evidence type="ECO:0000256" key="3">
    <source>
        <dbReference type="ARBA" id="ARBA00022989"/>
    </source>
</evidence>
<dbReference type="InterPro" id="IPR001733">
    <property type="entry name" value="Peptidase_S26B"/>
</dbReference>
<evidence type="ECO:0000313" key="9">
    <source>
        <dbReference type="Proteomes" id="UP001501195"/>
    </source>
</evidence>